<reference evidence="6" key="1">
    <citation type="submission" date="2018-11" db="EMBL/GenBank/DDBJ databases">
        <authorList>
            <person name="Alioto T."/>
            <person name="Alioto T."/>
        </authorList>
    </citation>
    <scope>NUCLEOTIDE SEQUENCE</scope>
</reference>
<dbReference type="InterPro" id="IPR001478">
    <property type="entry name" value="PDZ"/>
</dbReference>
<dbReference type="EMBL" id="UYJE01006865">
    <property type="protein sequence ID" value="VDI49672.1"/>
    <property type="molecule type" value="Genomic_DNA"/>
</dbReference>
<comment type="caution">
    <text evidence="6">The sequence shown here is derived from an EMBL/GenBank/DDBJ whole genome shotgun (WGS) entry which is preliminary data.</text>
</comment>
<feature type="compositionally biased region" description="Polar residues" evidence="4">
    <location>
        <begin position="136"/>
        <end position="170"/>
    </location>
</feature>
<keyword evidence="3" id="KW-0479">Metal-binding</keyword>
<dbReference type="PROSITE" id="PS50106">
    <property type="entry name" value="PDZ"/>
    <property type="match status" value="1"/>
</dbReference>
<dbReference type="GO" id="GO:0031941">
    <property type="term" value="C:filamentous actin"/>
    <property type="evidence" value="ECO:0007669"/>
    <property type="project" value="TreeGrafter"/>
</dbReference>
<keyword evidence="7" id="KW-1185">Reference proteome</keyword>
<evidence type="ECO:0000256" key="1">
    <source>
        <dbReference type="ARBA" id="ARBA00004496"/>
    </source>
</evidence>
<feature type="region of interest" description="Disordered" evidence="4">
    <location>
        <begin position="95"/>
        <end position="170"/>
    </location>
</feature>
<evidence type="ECO:0000259" key="5">
    <source>
        <dbReference type="PROSITE" id="PS50106"/>
    </source>
</evidence>
<dbReference type="Proteomes" id="UP000596742">
    <property type="component" value="Unassembled WGS sequence"/>
</dbReference>
<gene>
    <name evidence="6" type="ORF">MGAL_10B071137</name>
</gene>
<dbReference type="GO" id="GO:0001725">
    <property type="term" value="C:stress fiber"/>
    <property type="evidence" value="ECO:0007669"/>
    <property type="project" value="TreeGrafter"/>
</dbReference>
<dbReference type="InterPro" id="IPR036034">
    <property type="entry name" value="PDZ_sf"/>
</dbReference>
<keyword evidence="3" id="KW-0440">LIM domain</keyword>
<comment type="subcellular location">
    <subcellularLocation>
        <location evidence="1">Cytoplasm</location>
    </subcellularLocation>
</comment>
<dbReference type="SUPFAM" id="SSF50156">
    <property type="entry name" value="PDZ domain-like"/>
    <property type="match status" value="1"/>
</dbReference>
<dbReference type="Gene3D" id="2.30.42.10">
    <property type="match status" value="1"/>
</dbReference>
<evidence type="ECO:0000313" key="6">
    <source>
        <dbReference type="EMBL" id="VDI49672.1"/>
    </source>
</evidence>
<dbReference type="GO" id="GO:0030018">
    <property type="term" value="C:Z disc"/>
    <property type="evidence" value="ECO:0007669"/>
    <property type="project" value="TreeGrafter"/>
</dbReference>
<dbReference type="GO" id="GO:0051371">
    <property type="term" value="F:muscle alpha-actinin binding"/>
    <property type="evidence" value="ECO:0007669"/>
    <property type="project" value="TreeGrafter"/>
</dbReference>
<dbReference type="GO" id="GO:0061061">
    <property type="term" value="P:muscle structure development"/>
    <property type="evidence" value="ECO:0007669"/>
    <property type="project" value="TreeGrafter"/>
</dbReference>
<dbReference type="GO" id="GO:0003779">
    <property type="term" value="F:actin binding"/>
    <property type="evidence" value="ECO:0007669"/>
    <property type="project" value="TreeGrafter"/>
</dbReference>
<protein>
    <submittedName>
        <fullName evidence="6">LIM domain-binding protein 3</fullName>
    </submittedName>
</protein>
<dbReference type="FunFam" id="2.30.42.10:FF:000055">
    <property type="entry name" value="PDZ and LIM domain protein 3"/>
    <property type="match status" value="1"/>
</dbReference>
<dbReference type="GO" id="GO:0030036">
    <property type="term" value="P:actin cytoskeleton organization"/>
    <property type="evidence" value="ECO:0007669"/>
    <property type="project" value="TreeGrafter"/>
</dbReference>
<name>A0A8B6FL56_MYTGA</name>
<feature type="domain" description="PDZ" evidence="5">
    <location>
        <begin position="7"/>
        <end position="90"/>
    </location>
</feature>
<dbReference type="PANTHER" id="PTHR24214:SF38">
    <property type="entry name" value="PDZ AND LIM DOMAIN PROTEIN ZASP-RELATED"/>
    <property type="match status" value="1"/>
</dbReference>
<organism evidence="6 7">
    <name type="scientific">Mytilus galloprovincialis</name>
    <name type="common">Mediterranean mussel</name>
    <dbReference type="NCBI Taxonomy" id="29158"/>
    <lineage>
        <taxon>Eukaryota</taxon>
        <taxon>Metazoa</taxon>
        <taxon>Spiralia</taxon>
        <taxon>Lophotrochozoa</taxon>
        <taxon>Mollusca</taxon>
        <taxon>Bivalvia</taxon>
        <taxon>Autobranchia</taxon>
        <taxon>Pteriomorphia</taxon>
        <taxon>Mytilida</taxon>
        <taxon>Mytiloidea</taxon>
        <taxon>Mytilidae</taxon>
        <taxon>Mytilinae</taxon>
        <taxon>Mytilus</taxon>
    </lineage>
</organism>
<dbReference type="PANTHER" id="PTHR24214">
    <property type="entry name" value="PDZ AND LIM DOMAIN PROTEIN ZASP"/>
    <property type="match status" value="1"/>
</dbReference>
<dbReference type="Pfam" id="PF00595">
    <property type="entry name" value="PDZ"/>
    <property type="match status" value="1"/>
</dbReference>
<feature type="compositionally biased region" description="Low complexity" evidence="4">
    <location>
        <begin position="119"/>
        <end position="135"/>
    </location>
</feature>
<proteinExistence type="predicted"/>
<dbReference type="SMART" id="SM00228">
    <property type="entry name" value="PDZ"/>
    <property type="match status" value="1"/>
</dbReference>
<evidence type="ECO:0000256" key="2">
    <source>
        <dbReference type="ARBA" id="ARBA00022490"/>
    </source>
</evidence>
<dbReference type="CDD" id="cd23068">
    <property type="entry name" value="PDZ_ZASP52-like"/>
    <property type="match status" value="1"/>
</dbReference>
<evidence type="ECO:0000313" key="7">
    <source>
        <dbReference type="Proteomes" id="UP000596742"/>
    </source>
</evidence>
<sequence length="170" mass="18301">MSVLTLEAKLERVDPSTPWGFRMQGGKDFHSPLSIQRVNAGSLAAKCGLQQGDIILKIGSVETEVLRHKEAQDSILHSGNKLDLLLQRRNLDQYVDTKGSTPTQTYVSTPPVGAYNLQGSGPTSPASTATSSPGSQNYNQSARPFGNTSNKPSYGMDNVTQKTSQMSFSP</sequence>
<evidence type="ECO:0000256" key="3">
    <source>
        <dbReference type="ARBA" id="ARBA00023038"/>
    </source>
</evidence>
<dbReference type="InterPro" id="IPR050604">
    <property type="entry name" value="PDZ-LIM_domain"/>
</dbReference>
<dbReference type="AlphaFoldDB" id="A0A8B6FL56"/>
<accession>A0A8B6FL56</accession>
<evidence type="ECO:0000256" key="4">
    <source>
        <dbReference type="SAM" id="MobiDB-lite"/>
    </source>
</evidence>
<feature type="compositionally biased region" description="Polar residues" evidence="4">
    <location>
        <begin position="98"/>
        <end position="108"/>
    </location>
</feature>
<keyword evidence="3" id="KW-0862">Zinc</keyword>
<dbReference type="GO" id="GO:0005912">
    <property type="term" value="C:adherens junction"/>
    <property type="evidence" value="ECO:0007669"/>
    <property type="project" value="TreeGrafter"/>
</dbReference>
<keyword evidence="2" id="KW-0963">Cytoplasm</keyword>